<dbReference type="EMBL" id="JBBPBN010000814">
    <property type="protein sequence ID" value="KAK8482121.1"/>
    <property type="molecule type" value="Genomic_DNA"/>
</dbReference>
<organism evidence="1 2">
    <name type="scientific">Hibiscus sabdariffa</name>
    <name type="common">roselle</name>
    <dbReference type="NCBI Taxonomy" id="183260"/>
    <lineage>
        <taxon>Eukaryota</taxon>
        <taxon>Viridiplantae</taxon>
        <taxon>Streptophyta</taxon>
        <taxon>Embryophyta</taxon>
        <taxon>Tracheophyta</taxon>
        <taxon>Spermatophyta</taxon>
        <taxon>Magnoliopsida</taxon>
        <taxon>eudicotyledons</taxon>
        <taxon>Gunneridae</taxon>
        <taxon>Pentapetalae</taxon>
        <taxon>rosids</taxon>
        <taxon>malvids</taxon>
        <taxon>Malvales</taxon>
        <taxon>Malvaceae</taxon>
        <taxon>Malvoideae</taxon>
        <taxon>Hibiscus</taxon>
    </lineage>
</organism>
<sequence>MSSSSSSTERPRNLQMELYCKVSRPTCMPRTVSDILWVNHLTHGCKLEALVIQNKAPGLSQQTYYLGMAEVSMGVFLA</sequence>
<reference evidence="1 2" key="1">
    <citation type="journal article" date="2024" name="G3 (Bethesda)">
        <title>Genome assembly of Hibiscus sabdariffa L. provides insights into metabolisms of medicinal natural products.</title>
        <authorList>
            <person name="Kim T."/>
        </authorList>
    </citation>
    <scope>NUCLEOTIDE SEQUENCE [LARGE SCALE GENOMIC DNA]</scope>
    <source>
        <strain evidence="1">TK-2024</strain>
        <tissue evidence="1">Old leaves</tissue>
    </source>
</reference>
<evidence type="ECO:0000313" key="1">
    <source>
        <dbReference type="EMBL" id="KAK8482121.1"/>
    </source>
</evidence>
<keyword evidence="2" id="KW-1185">Reference proteome</keyword>
<proteinExistence type="predicted"/>
<dbReference type="Proteomes" id="UP001396334">
    <property type="component" value="Unassembled WGS sequence"/>
</dbReference>
<comment type="caution">
    <text evidence="1">The sequence shown here is derived from an EMBL/GenBank/DDBJ whole genome shotgun (WGS) entry which is preliminary data.</text>
</comment>
<evidence type="ECO:0000313" key="2">
    <source>
        <dbReference type="Proteomes" id="UP001396334"/>
    </source>
</evidence>
<protein>
    <submittedName>
        <fullName evidence="1">Uncharacterized protein</fullName>
    </submittedName>
</protein>
<accession>A0ABR1ZN95</accession>
<gene>
    <name evidence="1" type="ORF">V6N11_063465</name>
</gene>
<name>A0ABR1ZN95_9ROSI</name>